<dbReference type="AlphaFoldDB" id="A0A0A8XZC8"/>
<name>A0A0A8XZC8_ARUDO</name>
<reference evidence="2" key="1">
    <citation type="submission" date="2014-09" db="EMBL/GenBank/DDBJ databases">
        <authorList>
            <person name="Magalhaes I.L.F."/>
            <person name="Oliveira U."/>
            <person name="Santos F.R."/>
            <person name="Vidigal T.H.D.A."/>
            <person name="Brescovit A.D."/>
            <person name="Santos A.J."/>
        </authorList>
    </citation>
    <scope>NUCLEOTIDE SEQUENCE</scope>
    <source>
        <tissue evidence="2">Shoot tissue taken approximately 20 cm above the soil surface</tissue>
    </source>
</reference>
<evidence type="ECO:0000256" key="1">
    <source>
        <dbReference type="SAM" id="MobiDB-lite"/>
    </source>
</evidence>
<accession>A0A0A8XZC8</accession>
<evidence type="ECO:0000313" key="2">
    <source>
        <dbReference type="EMBL" id="JAD18025.1"/>
    </source>
</evidence>
<sequence>MHLRWPGVGRAISGWWRHHQASVWCTSHMHWPVWPSAVEGSRRRGRRAGHRTMVGRSQDASGGGSSIVAG</sequence>
<proteinExistence type="predicted"/>
<protein>
    <submittedName>
        <fullName evidence="2">Uncharacterized protein</fullName>
    </submittedName>
</protein>
<reference evidence="2" key="2">
    <citation type="journal article" date="2015" name="Data Brief">
        <title>Shoot transcriptome of the giant reed, Arundo donax.</title>
        <authorList>
            <person name="Barrero R.A."/>
            <person name="Guerrero F.D."/>
            <person name="Moolhuijzen P."/>
            <person name="Goolsby J.A."/>
            <person name="Tidwell J."/>
            <person name="Bellgard S.E."/>
            <person name="Bellgard M.I."/>
        </authorList>
    </citation>
    <scope>NUCLEOTIDE SEQUENCE</scope>
    <source>
        <tissue evidence="2">Shoot tissue taken approximately 20 cm above the soil surface</tissue>
    </source>
</reference>
<feature type="region of interest" description="Disordered" evidence="1">
    <location>
        <begin position="38"/>
        <end position="70"/>
    </location>
</feature>
<feature type="compositionally biased region" description="Gly residues" evidence="1">
    <location>
        <begin position="61"/>
        <end position="70"/>
    </location>
</feature>
<organism evidence="2">
    <name type="scientific">Arundo donax</name>
    <name type="common">Giant reed</name>
    <name type="synonym">Donax arundinaceus</name>
    <dbReference type="NCBI Taxonomy" id="35708"/>
    <lineage>
        <taxon>Eukaryota</taxon>
        <taxon>Viridiplantae</taxon>
        <taxon>Streptophyta</taxon>
        <taxon>Embryophyta</taxon>
        <taxon>Tracheophyta</taxon>
        <taxon>Spermatophyta</taxon>
        <taxon>Magnoliopsida</taxon>
        <taxon>Liliopsida</taxon>
        <taxon>Poales</taxon>
        <taxon>Poaceae</taxon>
        <taxon>PACMAD clade</taxon>
        <taxon>Arundinoideae</taxon>
        <taxon>Arundineae</taxon>
        <taxon>Arundo</taxon>
    </lineage>
</organism>
<dbReference type="EMBL" id="GBRH01279870">
    <property type="protein sequence ID" value="JAD18025.1"/>
    <property type="molecule type" value="Transcribed_RNA"/>
</dbReference>